<organism evidence="14 15">
    <name type="scientific">Pelovirga terrestris</name>
    <dbReference type="NCBI Taxonomy" id="2771352"/>
    <lineage>
        <taxon>Bacteria</taxon>
        <taxon>Pseudomonadati</taxon>
        <taxon>Thermodesulfobacteriota</taxon>
        <taxon>Desulfuromonadia</taxon>
        <taxon>Geobacterales</taxon>
        <taxon>Geobacteraceae</taxon>
        <taxon>Pelovirga</taxon>
    </lineage>
</organism>
<evidence type="ECO:0000313" key="15">
    <source>
        <dbReference type="Proteomes" id="UP000632828"/>
    </source>
</evidence>
<sequence length="420" mass="47068">MDETTWRILALFFLLLLSGFFSGSETAFTSLDRLRLRLLQQKQHPGADKLAGLVDNPDRTLSGVLIGNNLVNIATSVIAAGLFVSLFGEQGEWLTVLILTPILLIFSEVCPKTLAAQYPERFSFIVLRPMRGFLFVMAPVIRVVAGTSRLLTGFLRKHQAEGLQVSEDGIKALIEAGEESGVVAAEQRRMLHGVFELTETRVRDVMIPRTEVVGIDATASFEEVLEVVRQARHSRFPVYHENLDNIVGVLHSKNVLAYSQNPADFSFESACRKPYYVPESKRIGVLLQNFLKMREHLAIVVDEYGGMEGIVTLEDVVEEVIGDINDEYDIAEVEFRELAPGHYLIDAAMPLREVNKRLGLELPEEQVTTLAGHIFQLSGSIPSEGDTFDEGGIRFRVRRMEERRIEEIEIFLVSPLEKPS</sequence>
<dbReference type="PANTHER" id="PTHR22777">
    <property type="entry name" value="HEMOLYSIN-RELATED"/>
    <property type="match status" value="1"/>
</dbReference>
<evidence type="ECO:0000256" key="5">
    <source>
        <dbReference type="ARBA" id="ARBA00022737"/>
    </source>
</evidence>
<reference evidence="14" key="1">
    <citation type="submission" date="2020-09" db="EMBL/GenBank/DDBJ databases">
        <title>Pelobacter alkaliphilus sp. nov., a novel anaerobic arsenate-reducing bacterium from terrestrial mud volcano.</title>
        <authorList>
            <person name="Khomyakova M.A."/>
            <person name="Merkel A.Y."/>
            <person name="Slobodkin A.I."/>
        </authorList>
    </citation>
    <scope>NUCLEOTIDE SEQUENCE</scope>
    <source>
        <strain evidence="14">M08fum</strain>
    </source>
</reference>
<dbReference type="SUPFAM" id="SSF56176">
    <property type="entry name" value="FAD-binding/transporter-associated domain-like"/>
    <property type="match status" value="1"/>
</dbReference>
<evidence type="ECO:0000256" key="10">
    <source>
        <dbReference type="PROSITE-ProRule" id="PRU01193"/>
    </source>
</evidence>
<dbReference type="Pfam" id="PF00571">
    <property type="entry name" value="CBS"/>
    <property type="match status" value="2"/>
</dbReference>
<dbReference type="AlphaFoldDB" id="A0A8J6QP67"/>
<evidence type="ECO:0000256" key="9">
    <source>
        <dbReference type="PROSITE-ProRule" id="PRU00703"/>
    </source>
</evidence>
<dbReference type="InterPro" id="IPR046342">
    <property type="entry name" value="CBS_dom_sf"/>
</dbReference>
<dbReference type="InterPro" id="IPR002550">
    <property type="entry name" value="CNNM"/>
</dbReference>
<keyword evidence="4 10" id="KW-0812">Transmembrane</keyword>
<dbReference type="GO" id="GO:0050660">
    <property type="term" value="F:flavin adenine dinucleotide binding"/>
    <property type="evidence" value="ECO:0007669"/>
    <property type="project" value="InterPro"/>
</dbReference>
<evidence type="ECO:0000256" key="7">
    <source>
        <dbReference type="ARBA" id="ARBA00023122"/>
    </source>
</evidence>
<feature type="transmembrane region" description="Helical" evidence="11">
    <location>
        <begin position="69"/>
        <end position="87"/>
    </location>
</feature>
<dbReference type="EMBL" id="JACWUN010000005">
    <property type="protein sequence ID" value="MBD1400151.1"/>
    <property type="molecule type" value="Genomic_DNA"/>
</dbReference>
<dbReference type="PROSITE" id="PS51371">
    <property type="entry name" value="CBS"/>
    <property type="match status" value="2"/>
</dbReference>
<evidence type="ECO:0000256" key="8">
    <source>
        <dbReference type="ARBA" id="ARBA00023136"/>
    </source>
</evidence>
<dbReference type="SUPFAM" id="SSF54631">
    <property type="entry name" value="CBS-domain pair"/>
    <property type="match status" value="1"/>
</dbReference>
<feature type="domain" description="CBS" evidence="12">
    <location>
        <begin position="270"/>
        <end position="327"/>
    </location>
</feature>
<feature type="domain" description="CBS" evidence="12">
    <location>
        <begin position="206"/>
        <end position="265"/>
    </location>
</feature>
<dbReference type="PANTHER" id="PTHR22777:SF32">
    <property type="entry name" value="UPF0053 INNER MEMBRANE PROTEIN YFJD"/>
    <property type="match status" value="1"/>
</dbReference>
<keyword evidence="3" id="KW-1003">Cell membrane</keyword>
<evidence type="ECO:0000256" key="4">
    <source>
        <dbReference type="ARBA" id="ARBA00022692"/>
    </source>
</evidence>
<protein>
    <submittedName>
        <fullName evidence="14">HlyC/CorC family transporter</fullName>
    </submittedName>
</protein>
<evidence type="ECO:0000256" key="6">
    <source>
        <dbReference type="ARBA" id="ARBA00022989"/>
    </source>
</evidence>
<accession>A0A8J6QP67</accession>
<dbReference type="GO" id="GO:0005886">
    <property type="term" value="C:plasma membrane"/>
    <property type="evidence" value="ECO:0007669"/>
    <property type="project" value="UniProtKB-SubCell"/>
</dbReference>
<proteinExistence type="inferred from homology"/>
<feature type="transmembrane region" description="Helical" evidence="11">
    <location>
        <begin position="6"/>
        <end position="28"/>
    </location>
</feature>
<dbReference type="FunFam" id="3.10.580.10:FF:000002">
    <property type="entry name" value="Magnesium/cobalt efflux protein CorC"/>
    <property type="match status" value="1"/>
</dbReference>
<dbReference type="Gene3D" id="3.10.580.10">
    <property type="entry name" value="CBS-domain"/>
    <property type="match status" value="1"/>
</dbReference>
<dbReference type="Proteomes" id="UP000632828">
    <property type="component" value="Unassembled WGS sequence"/>
</dbReference>
<comment type="subcellular location">
    <subcellularLocation>
        <location evidence="1">Cell membrane</location>
        <topology evidence="1">Multi-pass membrane protein</topology>
    </subcellularLocation>
</comment>
<comment type="similarity">
    <text evidence="2">Belongs to the UPF0053 family.</text>
</comment>
<dbReference type="PROSITE" id="PS51846">
    <property type="entry name" value="CNNM"/>
    <property type="match status" value="1"/>
</dbReference>
<dbReference type="SMART" id="SM00116">
    <property type="entry name" value="CBS"/>
    <property type="match status" value="2"/>
</dbReference>
<keyword evidence="5" id="KW-0677">Repeat</keyword>
<evidence type="ECO:0000256" key="1">
    <source>
        <dbReference type="ARBA" id="ARBA00004651"/>
    </source>
</evidence>
<dbReference type="InterPro" id="IPR000644">
    <property type="entry name" value="CBS_dom"/>
</dbReference>
<dbReference type="InterPro" id="IPR036318">
    <property type="entry name" value="FAD-bd_PCMH-like_sf"/>
</dbReference>
<dbReference type="InterPro" id="IPR005170">
    <property type="entry name" value="Transptr-assoc_dom"/>
</dbReference>
<keyword evidence="7 9" id="KW-0129">CBS domain</keyword>
<dbReference type="SMART" id="SM01091">
    <property type="entry name" value="CorC_HlyC"/>
    <property type="match status" value="1"/>
</dbReference>
<feature type="domain" description="CNNM transmembrane" evidence="13">
    <location>
        <begin position="1"/>
        <end position="187"/>
    </location>
</feature>
<comment type="caution">
    <text evidence="14">The sequence shown here is derived from an EMBL/GenBank/DDBJ whole genome shotgun (WGS) entry which is preliminary data.</text>
</comment>
<dbReference type="RefSeq" id="WP_191154427.1">
    <property type="nucleotide sequence ID" value="NZ_JACWUN010000005.1"/>
</dbReference>
<dbReference type="Pfam" id="PF01595">
    <property type="entry name" value="CNNM"/>
    <property type="match status" value="1"/>
</dbReference>
<dbReference type="CDD" id="cd04590">
    <property type="entry name" value="CBS_pair_CorC_HlyC_assoc"/>
    <property type="match status" value="1"/>
</dbReference>
<evidence type="ECO:0000256" key="3">
    <source>
        <dbReference type="ARBA" id="ARBA00022475"/>
    </source>
</evidence>
<dbReference type="Gene3D" id="3.30.465.10">
    <property type="match status" value="1"/>
</dbReference>
<feature type="transmembrane region" description="Helical" evidence="11">
    <location>
        <begin position="93"/>
        <end position="111"/>
    </location>
</feature>
<keyword evidence="15" id="KW-1185">Reference proteome</keyword>
<evidence type="ECO:0000259" key="12">
    <source>
        <dbReference type="PROSITE" id="PS51371"/>
    </source>
</evidence>
<dbReference type="InterPro" id="IPR016169">
    <property type="entry name" value="FAD-bd_PCMH_sub2"/>
</dbReference>
<evidence type="ECO:0000313" key="14">
    <source>
        <dbReference type="EMBL" id="MBD1400151.1"/>
    </source>
</evidence>
<evidence type="ECO:0000256" key="2">
    <source>
        <dbReference type="ARBA" id="ARBA00006337"/>
    </source>
</evidence>
<keyword evidence="6 10" id="KW-1133">Transmembrane helix</keyword>
<dbReference type="Pfam" id="PF03471">
    <property type="entry name" value="CorC_HlyC"/>
    <property type="match status" value="1"/>
</dbReference>
<name>A0A8J6QP67_9BACT</name>
<gene>
    <name evidence="14" type="ORF">ICT70_05650</name>
</gene>
<dbReference type="InterPro" id="IPR044751">
    <property type="entry name" value="Ion_transp-like_CBS"/>
</dbReference>
<keyword evidence="8 10" id="KW-0472">Membrane</keyword>
<evidence type="ECO:0000259" key="13">
    <source>
        <dbReference type="PROSITE" id="PS51846"/>
    </source>
</evidence>
<evidence type="ECO:0000256" key="11">
    <source>
        <dbReference type="SAM" id="Phobius"/>
    </source>
</evidence>